<feature type="domain" description="Pre-mRNA-splicing factor SLU7" evidence="10">
    <location>
        <begin position="163"/>
        <end position="410"/>
    </location>
</feature>
<evidence type="ECO:0000256" key="5">
    <source>
        <dbReference type="ARBA" id="ARBA00022728"/>
    </source>
</evidence>
<dbReference type="PANTHER" id="PTHR12942:SF2">
    <property type="entry name" value="PRE-MRNA-SPLICING FACTOR SLU7"/>
    <property type="match status" value="1"/>
</dbReference>
<feature type="compositionally biased region" description="Acidic residues" evidence="9">
    <location>
        <begin position="206"/>
        <end position="224"/>
    </location>
</feature>
<dbReference type="Pfam" id="PF11708">
    <property type="entry name" value="Slu7"/>
    <property type="match status" value="1"/>
</dbReference>
<feature type="compositionally biased region" description="Basic and acidic residues" evidence="9">
    <location>
        <begin position="594"/>
        <end position="606"/>
    </location>
</feature>
<feature type="compositionally biased region" description="Basic residues" evidence="9">
    <location>
        <begin position="510"/>
        <end position="525"/>
    </location>
</feature>
<evidence type="ECO:0000256" key="3">
    <source>
        <dbReference type="ARBA" id="ARBA00021377"/>
    </source>
</evidence>
<dbReference type="EnsemblMetazoa" id="AALFPA23_016203.R23609">
    <property type="protein sequence ID" value="AALFPA23_016203.P23609"/>
    <property type="gene ID" value="AALFPA23_016203"/>
</dbReference>
<feature type="compositionally biased region" description="Basic and acidic residues" evidence="9">
    <location>
        <begin position="526"/>
        <end position="541"/>
    </location>
</feature>
<reference evidence="11" key="2">
    <citation type="submission" date="2025-05" db="UniProtKB">
        <authorList>
            <consortium name="EnsemblMetazoa"/>
        </authorList>
    </citation>
    <scope>IDENTIFICATION</scope>
    <source>
        <strain evidence="11">Foshan</strain>
    </source>
</reference>
<evidence type="ECO:0000259" key="10">
    <source>
        <dbReference type="Pfam" id="PF11708"/>
    </source>
</evidence>
<keyword evidence="12" id="KW-1185">Reference proteome</keyword>
<evidence type="ECO:0000256" key="7">
    <source>
        <dbReference type="ARBA" id="ARBA00023242"/>
    </source>
</evidence>
<feature type="region of interest" description="Disordered" evidence="9">
    <location>
        <begin position="197"/>
        <end position="224"/>
    </location>
</feature>
<reference evidence="12" key="1">
    <citation type="journal article" date="2015" name="Proc. Natl. Acad. Sci. U.S.A.">
        <title>Genome sequence of the Asian Tiger mosquito, Aedes albopictus, reveals insights into its biology, genetics, and evolution.</title>
        <authorList>
            <person name="Chen X.G."/>
            <person name="Jiang X."/>
            <person name="Gu J."/>
            <person name="Xu M."/>
            <person name="Wu Y."/>
            <person name="Deng Y."/>
            <person name="Zhang C."/>
            <person name="Bonizzoni M."/>
            <person name="Dermauw W."/>
            <person name="Vontas J."/>
            <person name="Armbruster P."/>
            <person name="Huang X."/>
            <person name="Yang Y."/>
            <person name="Zhang H."/>
            <person name="He W."/>
            <person name="Peng H."/>
            <person name="Liu Y."/>
            <person name="Wu K."/>
            <person name="Chen J."/>
            <person name="Lirakis M."/>
            <person name="Topalis P."/>
            <person name="Van Leeuwen T."/>
            <person name="Hall A.B."/>
            <person name="Jiang X."/>
            <person name="Thorpe C."/>
            <person name="Mueller R.L."/>
            <person name="Sun C."/>
            <person name="Waterhouse R.M."/>
            <person name="Yan G."/>
            <person name="Tu Z.J."/>
            <person name="Fang X."/>
            <person name="James A.A."/>
        </authorList>
    </citation>
    <scope>NUCLEOTIDE SEQUENCE [LARGE SCALE GENOMIC DNA]</scope>
    <source>
        <strain evidence="12">Foshan</strain>
    </source>
</reference>
<feature type="region of interest" description="Disordered" evidence="9">
    <location>
        <begin position="573"/>
        <end position="606"/>
    </location>
</feature>
<feature type="compositionally biased region" description="Basic and acidic residues" evidence="9">
    <location>
        <begin position="26"/>
        <end position="46"/>
    </location>
</feature>
<evidence type="ECO:0000256" key="8">
    <source>
        <dbReference type="RuleBase" id="RU367071"/>
    </source>
</evidence>
<evidence type="ECO:0000256" key="4">
    <source>
        <dbReference type="ARBA" id="ARBA00022664"/>
    </source>
</evidence>
<dbReference type="PANTHER" id="PTHR12942">
    <property type="entry name" value="STEP II SPLICING FACTOR SLU7"/>
    <property type="match status" value="1"/>
</dbReference>
<feature type="region of interest" description="Disordered" evidence="9">
    <location>
        <begin position="437"/>
        <end position="541"/>
    </location>
</feature>
<evidence type="ECO:0000256" key="6">
    <source>
        <dbReference type="ARBA" id="ARBA00023187"/>
    </source>
</evidence>
<name>A0ABM1Z8Y7_AEDAL</name>
<feature type="region of interest" description="Disordered" evidence="9">
    <location>
        <begin position="257"/>
        <end position="277"/>
    </location>
</feature>
<evidence type="ECO:0000313" key="12">
    <source>
        <dbReference type="Proteomes" id="UP000069940"/>
    </source>
</evidence>
<comment type="function">
    <text evidence="8">Involved in pre-mRNA splicing.</text>
</comment>
<comment type="similarity">
    <text evidence="2 8">Belongs to the SLU7 family.</text>
</comment>
<feature type="compositionally biased region" description="Polar residues" evidence="9">
    <location>
        <begin position="457"/>
        <end position="475"/>
    </location>
</feature>
<evidence type="ECO:0000256" key="1">
    <source>
        <dbReference type="ARBA" id="ARBA00004123"/>
    </source>
</evidence>
<keyword evidence="6 8" id="KW-0508">mRNA splicing</keyword>
<protein>
    <recommendedName>
        <fullName evidence="3 8">Pre-mRNA-splicing factor SLU7</fullName>
    </recommendedName>
</protein>
<dbReference type="RefSeq" id="XP_019559774.3">
    <property type="nucleotide sequence ID" value="XM_019704229.3"/>
</dbReference>
<feature type="region of interest" description="Disordered" evidence="9">
    <location>
        <begin position="1"/>
        <end position="64"/>
    </location>
</feature>
<accession>A0ABM1Z8Y7</accession>
<dbReference type="InterPro" id="IPR039974">
    <property type="entry name" value="Splicing_factor_SLU7"/>
</dbReference>
<feature type="compositionally biased region" description="Low complexity" evidence="9">
    <location>
        <begin position="487"/>
        <end position="497"/>
    </location>
</feature>
<comment type="subunit">
    <text evidence="8">Associated with the spliceosome.</text>
</comment>
<proteinExistence type="inferred from homology"/>
<dbReference type="Proteomes" id="UP000069940">
    <property type="component" value="Unassembled WGS sequence"/>
</dbReference>
<dbReference type="InterPro" id="IPR021715">
    <property type="entry name" value="Slu7_dom"/>
</dbReference>
<keyword evidence="7 8" id="KW-0539">Nucleus</keyword>
<keyword evidence="5 8" id="KW-0747">Spliceosome</keyword>
<feature type="compositionally biased region" description="Basic and acidic residues" evidence="9">
    <location>
        <begin position="476"/>
        <end position="486"/>
    </location>
</feature>
<keyword evidence="4 8" id="KW-0507">mRNA processing</keyword>
<organism evidence="11 12">
    <name type="scientific">Aedes albopictus</name>
    <name type="common">Asian tiger mosquito</name>
    <name type="synonym">Stegomyia albopicta</name>
    <dbReference type="NCBI Taxonomy" id="7160"/>
    <lineage>
        <taxon>Eukaryota</taxon>
        <taxon>Metazoa</taxon>
        <taxon>Ecdysozoa</taxon>
        <taxon>Arthropoda</taxon>
        <taxon>Hexapoda</taxon>
        <taxon>Insecta</taxon>
        <taxon>Pterygota</taxon>
        <taxon>Neoptera</taxon>
        <taxon>Endopterygota</taxon>
        <taxon>Diptera</taxon>
        <taxon>Nematocera</taxon>
        <taxon>Culicoidea</taxon>
        <taxon>Culicidae</taxon>
        <taxon>Culicinae</taxon>
        <taxon>Aedini</taxon>
        <taxon>Aedes</taxon>
        <taxon>Stegomyia</taxon>
    </lineage>
</organism>
<evidence type="ECO:0000313" key="11">
    <source>
        <dbReference type="EnsemblMetazoa" id="AALFPA23_016203.P23609"/>
    </source>
</evidence>
<sequence>MAGGSSRIPISMLLQDKSSLPEDDEEPKKQSREDWRKAKELEEARKAGTAPAAVDEEGKDINPHIPQYISSAPWYYNTAGPTLKHQRPQDDRKKEFSGIDEWYRRGVDTSKVVTKFRKGACENCGAVTHKKRDCMERPRKVGAKYNGAKIAHDEFVQPKITSDYDGKRDRWAGYDPANHREIVEEYQKIEQAKRELRAQKLKENPDGTDEEDGEDGDEDKYVDEVDMPGTKVDSKQRITVRNLRIREDTAKYLRNLDPNSAYYDPKTRSMRDNPNPNLNPEETDFAGENFVRYSGDIQKHAQAQLFAWEAHGKGVDVHVLAEPTKLELLQKEYEKKKDQFKDDVKNTVLERYGGEEHLKAPPKALLLAQTEHYVEYNRFGKVVKGEDKPIIRSQYEEDVFTNNHTSVWGSFWKDGVWGYKCCESFIKNSYCVGDNGKSSGLARPPPSETEPIAGPSRITTSEYQKQELSAANQKQTQKDSGKEGKSGESSSSSSESSSDSESESEEERKKSKKSKKKRKKEKRRQKREEKKRQKQVEKAKVKDKLQLALMAEEEHQKRAVELLKMDERKRPYNSMYEAKAPTEEQMEAYQMKRRRDEDPMLQFMEK</sequence>
<dbReference type="GeneID" id="109428465"/>
<evidence type="ECO:0000256" key="9">
    <source>
        <dbReference type="SAM" id="MobiDB-lite"/>
    </source>
</evidence>
<comment type="subcellular location">
    <subcellularLocation>
        <location evidence="1 8">Nucleus</location>
    </subcellularLocation>
</comment>
<evidence type="ECO:0000256" key="2">
    <source>
        <dbReference type="ARBA" id="ARBA00007203"/>
    </source>
</evidence>